<dbReference type="PROSITE" id="PS51779">
    <property type="entry name" value="POTRA"/>
    <property type="match status" value="1"/>
</dbReference>
<keyword evidence="3" id="KW-0132">Cell division</keyword>
<feature type="domain" description="POTRA" evidence="10">
    <location>
        <begin position="67"/>
        <end position="135"/>
    </location>
</feature>
<gene>
    <name evidence="11" type="ORF">GCM10010439_49350</name>
</gene>
<evidence type="ECO:0000313" key="11">
    <source>
        <dbReference type="EMBL" id="GAA2732187.1"/>
    </source>
</evidence>
<keyword evidence="5 9" id="KW-1133">Transmembrane helix</keyword>
<sequence length="262" mass="27841">MATTQPPRQPPSQGDPARGAAGTGGEAEPAGRGRPAGRARWKVMFVVLLIAALLGAAIWAVLGSRLLVVREVSVRGVSVLDRGQVLKAARVPVGTPMARLDTGSVRHRVAGIREVQSVSVSRSWPTTLVITVRERTPIATVEQNGLFQHVDRFGVTVLTSPRRPAHLPLLVVAAPGPGDPATREGLEVLRGLQPRWKSKLVTIEASSAELVVLRLEGGLTVVWGAAERADEKHRLLKALLATKAGRAARTIDVSAPDVVTTR</sequence>
<keyword evidence="12" id="KW-1185">Reference proteome</keyword>
<keyword evidence="2" id="KW-1003">Cell membrane</keyword>
<evidence type="ECO:0000313" key="12">
    <source>
        <dbReference type="Proteomes" id="UP001501842"/>
    </source>
</evidence>
<evidence type="ECO:0000256" key="5">
    <source>
        <dbReference type="ARBA" id="ARBA00022989"/>
    </source>
</evidence>
<evidence type="ECO:0000256" key="4">
    <source>
        <dbReference type="ARBA" id="ARBA00022692"/>
    </source>
</evidence>
<dbReference type="InterPro" id="IPR013685">
    <property type="entry name" value="POTRA_FtsQ_type"/>
</dbReference>
<dbReference type="RefSeq" id="WP_344453161.1">
    <property type="nucleotide sequence ID" value="NZ_BAAATZ010000021.1"/>
</dbReference>
<keyword evidence="7" id="KW-0131">Cell cycle</keyword>
<reference evidence="12" key="1">
    <citation type="journal article" date="2019" name="Int. J. Syst. Evol. Microbiol.">
        <title>The Global Catalogue of Microorganisms (GCM) 10K type strain sequencing project: providing services to taxonomists for standard genome sequencing and annotation.</title>
        <authorList>
            <consortium name="The Broad Institute Genomics Platform"/>
            <consortium name="The Broad Institute Genome Sequencing Center for Infectious Disease"/>
            <person name="Wu L."/>
            <person name="Ma J."/>
        </authorList>
    </citation>
    <scope>NUCLEOTIDE SEQUENCE [LARGE SCALE GENOMIC DNA]</scope>
    <source>
        <strain evidence="12">JCM 8201</strain>
    </source>
</reference>
<evidence type="ECO:0000259" key="10">
    <source>
        <dbReference type="PROSITE" id="PS51779"/>
    </source>
</evidence>
<evidence type="ECO:0000256" key="3">
    <source>
        <dbReference type="ARBA" id="ARBA00022618"/>
    </source>
</evidence>
<dbReference type="PANTHER" id="PTHR37820:SF1">
    <property type="entry name" value="CELL DIVISION PROTEIN FTSQ"/>
    <property type="match status" value="1"/>
</dbReference>
<organism evidence="11 12">
    <name type="scientific">Actinocorallia aurantiaca</name>
    <dbReference type="NCBI Taxonomy" id="46204"/>
    <lineage>
        <taxon>Bacteria</taxon>
        <taxon>Bacillati</taxon>
        <taxon>Actinomycetota</taxon>
        <taxon>Actinomycetes</taxon>
        <taxon>Streptosporangiales</taxon>
        <taxon>Thermomonosporaceae</taxon>
        <taxon>Actinocorallia</taxon>
    </lineage>
</organism>
<comment type="subcellular location">
    <subcellularLocation>
        <location evidence="1">Membrane</location>
    </subcellularLocation>
</comment>
<feature type="transmembrane region" description="Helical" evidence="9">
    <location>
        <begin position="43"/>
        <end position="62"/>
    </location>
</feature>
<accession>A0ABP6GYI0</accession>
<dbReference type="InterPro" id="IPR005548">
    <property type="entry name" value="Cell_div_FtsQ/DivIB_C"/>
</dbReference>
<dbReference type="InterPro" id="IPR050487">
    <property type="entry name" value="FtsQ_DivIB"/>
</dbReference>
<name>A0ABP6GYI0_9ACTN</name>
<evidence type="ECO:0000256" key="1">
    <source>
        <dbReference type="ARBA" id="ARBA00004370"/>
    </source>
</evidence>
<evidence type="ECO:0000256" key="6">
    <source>
        <dbReference type="ARBA" id="ARBA00023136"/>
    </source>
</evidence>
<dbReference type="PANTHER" id="PTHR37820">
    <property type="entry name" value="CELL DIVISION PROTEIN DIVIB"/>
    <property type="match status" value="1"/>
</dbReference>
<evidence type="ECO:0000256" key="8">
    <source>
        <dbReference type="SAM" id="MobiDB-lite"/>
    </source>
</evidence>
<comment type="caution">
    <text evidence="11">The sequence shown here is derived from an EMBL/GenBank/DDBJ whole genome shotgun (WGS) entry which is preliminary data.</text>
</comment>
<dbReference type="Pfam" id="PF08478">
    <property type="entry name" value="POTRA_1"/>
    <property type="match status" value="1"/>
</dbReference>
<proteinExistence type="predicted"/>
<feature type="region of interest" description="Disordered" evidence="8">
    <location>
        <begin position="1"/>
        <end position="34"/>
    </location>
</feature>
<evidence type="ECO:0000256" key="2">
    <source>
        <dbReference type="ARBA" id="ARBA00022475"/>
    </source>
</evidence>
<evidence type="ECO:0000256" key="7">
    <source>
        <dbReference type="ARBA" id="ARBA00023306"/>
    </source>
</evidence>
<dbReference type="EMBL" id="BAAATZ010000021">
    <property type="protein sequence ID" value="GAA2732187.1"/>
    <property type="molecule type" value="Genomic_DNA"/>
</dbReference>
<dbReference type="Proteomes" id="UP001501842">
    <property type="component" value="Unassembled WGS sequence"/>
</dbReference>
<evidence type="ECO:0000256" key="9">
    <source>
        <dbReference type="SAM" id="Phobius"/>
    </source>
</evidence>
<keyword evidence="6 9" id="KW-0472">Membrane</keyword>
<protein>
    <submittedName>
        <fullName evidence="11">FtsQ-type POTRA domain-containing protein</fullName>
    </submittedName>
</protein>
<dbReference type="InterPro" id="IPR034746">
    <property type="entry name" value="POTRA"/>
</dbReference>
<dbReference type="Gene3D" id="3.10.20.310">
    <property type="entry name" value="membrane protein fhac"/>
    <property type="match status" value="1"/>
</dbReference>
<dbReference type="Pfam" id="PF03799">
    <property type="entry name" value="FtsQ_DivIB_C"/>
    <property type="match status" value="1"/>
</dbReference>
<feature type="compositionally biased region" description="Low complexity" evidence="8">
    <location>
        <begin position="16"/>
        <end position="34"/>
    </location>
</feature>
<keyword evidence="4 9" id="KW-0812">Transmembrane</keyword>